<dbReference type="AlphaFoldDB" id="A0A370FFC0"/>
<dbReference type="PANTHER" id="PTHR42958">
    <property type="entry name" value="HYDROGENASE-2 LARGE CHAIN"/>
    <property type="match status" value="1"/>
</dbReference>
<sequence length="371" mass="40251">MSGLDRLAGVLRLRPGAPRPQNLRNDRPDWAGKLTQGKAPAEVPGLLASLYSLCGHAHRLDAQMALQAAQHGDAPVDAAAARTLQHETLCEHVRRICLDWPAALSPAAAPGATRSLQVCPSLRVRDADPGDTRLWLQQHLLAMPPADWLRGWESSPGWWADWSEGSPGWLPALARDARLAADWPVSAAAPLHVHADVASLHQLAASLRDTPSFTRQPRWQDHEAETGSWTRVNDAARPMPATPWQRLGARIAELVRLSLPDESGRSGTGWLAFGARQVGPGEGLAWAEMARGLLVHHVILDEAGRVAAYQVLAPTEWNFHAHGPVATALEQLHPAQGALAQRRIAALVAAYDPCVRFEVEAQPTQEERAHA</sequence>
<proteinExistence type="predicted"/>
<dbReference type="Gene3D" id="1.10.645.10">
    <property type="entry name" value="Cytochrome-c3 Hydrogenase, chain B"/>
    <property type="match status" value="1"/>
</dbReference>
<evidence type="ECO:0000313" key="3">
    <source>
        <dbReference type="Proteomes" id="UP000255265"/>
    </source>
</evidence>
<organism evidence="2 3">
    <name type="scientific">Pseudacidovorax intermedius</name>
    <dbReference type="NCBI Taxonomy" id="433924"/>
    <lineage>
        <taxon>Bacteria</taxon>
        <taxon>Pseudomonadati</taxon>
        <taxon>Pseudomonadota</taxon>
        <taxon>Betaproteobacteria</taxon>
        <taxon>Burkholderiales</taxon>
        <taxon>Comamonadaceae</taxon>
        <taxon>Pseudacidovorax</taxon>
    </lineage>
</organism>
<evidence type="ECO:0008006" key="4">
    <source>
        <dbReference type="Google" id="ProtNLM"/>
    </source>
</evidence>
<dbReference type="EMBL" id="QQAV01000005">
    <property type="protein sequence ID" value="RDI24282.1"/>
    <property type="molecule type" value="Genomic_DNA"/>
</dbReference>
<comment type="caution">
    <text evidence="2">The sequence shown here is derived from an EMBL/GenBank/DDBJ whole genome shotgun (WGS) entry which is preliminary data.</text>
</comment>
<gene>
    <name evidence="2" type="ORF">DFR41_105197</name>
</gene>
<dbReference type="PANTHER" id="PTHR42958:SF4">
    <property type="entry name" value="HYDROGENASE EXPRESSION_FORMATION PROTEIN HUPK"/>
    <property type="match status" value="1"/>
</dbReference>
<dbReference type="OrthoDB" id="9157196at2"/>
<keyword evidence="3" id="KW-1185">Reference proteome</keyword>
<evidence type="ECO:0000313" key="2">
    <source>
        <dbReference type="EMBL" id="RDI24282.1"/>
    </source>
</evidence>
<dbReference type="RefSeq" id="WP_114803268.1">
    <property type="nucleotide sequence ID" value="NZ_QQAV01000005.1"/>
</dbReference>
<accession>A0A370FFC0</accession>
<protein>
    <recommendedName>
        <fullName evidence="4">Hydrogenase formation protein</fullName>
    </recommendedName>
</protein>
<dbReference type="InterPro" id="IPR050867">
    <property type="entry name" value="NiFe/NiFeSe_hydrgnase_LSU"/>
</dbReference>
<feature type="region of interest" description="Disordered" evidence="1">
    <location>
        <begin position="14"/>
        <end position="36"/>
    </location>
</feature>
<name>A0A370FFC0_9BURK</name>
<dbReference type="Proteomes" id="UP000255265">
    <property type="component" value="Unassembled WGS sequence"/>
</dbReference>
<reference evidence="2 3" key="1">
    <citation type="submission" date="2018-07" db="EMBL/GenBank/DDBJ databases">
        <title>Genomic Encyclopedia of Type Strains, Phase IV (KMG-IV): sequencing the most valuable type-strain genomes for metagenomic binning, comparative biology and taxonomic classification.</title>
        <authorList>
            <person name="Goeker M."/>
        </authorList>
    </citation>
    <scope>NUCLEOTIDE SEQUENCE [LARGE SCALE GENOMIC DNA]</scope>
    <source>
        <strain evidence="2 3">DSM 21352</strain>
    </source>
</reference>
<dbReference type="SUPFAM" id="SSF56762">
    <property type="entry name" value="HydB/Nqo4-like"/>
    <property type="match status" value="1"/>
</dbReference>
<evidence type="ECO:0000256" key="1">
    <source>
        <dbReference type="SAM" id="MobiDB-lite"/>
    </source>
</evidence>
<dbReference type="InterPro" id="IPR029014">
    <property type="entry name" value="NiFe-Hase_large"/>
</dbReference>